<evidence type="ECO:0000256" key="1">
    <source>
        <dbReference type="SAM" id="MobiDB-lite"/>
    </source>
</evidence>
<gene>
    <name evidence="2" type="ORF">Tco_1068097</name>
</gene>
<name>A0ABQ5HFC1_9ASTR</name>
<comment type="caution">
    <text evidence="2">The sequence shown here is derived from an EMBL/GenBank/DDBJ whole genome shotgun (WGS) entry which is preliminary data.</text>
</comment>
<evidence type="ECO:0000313" key="2">
    <source>
        <dbReference type="EMBL" id="GJT86380.1"/>
    </source>
</evidence>
<feature type="region of interest" description="Disordered" evidence="1">
    <location>
        <begin position="114"/>
        <end position="155"/>
    </location>
</feature>
<feature type="region of interest" description="Disordered" evidence="1">
    <location>
        <begin position="45"/>
        <end position="72"/>
    </location>
</feature>
<reference evidence="2" key="1">
    <citation type="journal article" date="2022" name="Int. J. Mol. Sci.">
        <title>Draft Genome of Tanacetum Coccineum: Genomic Comparison of Closely Related Tanacetum-Family Plants.</title>
        <authorList>
            <person name="Yamashiro T."/>
            <person name="Shiraishi A."/>
            <person name="Nakayama K."/>
            <person name="Satake H."/>
        </authorList>
    </citation>
    <scope>NUCLEOTIDE SEQUENCE</scope>
</reference>
<keyword evidence="3" id="KW-1185">Reference proteome</keyword>
<accession>A0ABQ5HFC1</accession>
<sequence length="155" mass="17472">MLPSFKPQTLKEAITITQRLMDQVIKHNYVQGTNDHKRKFDDRRTFTNNNYQNNCNNNNNRNNDHQQQNRRQETVKAYAVTPTENSRYTGSLPLCKKFTLHHTGPCTVKCQATTQGGSSGLRGNVQTRQRGASRTWRGAGGSQGESGAEIVNYGN</sequence>
<feature type="compositionally biased region" description="Low complexity" evidence="1">
    <location>
        <begin position="48"/>
        <end position="61"/>
    </location>
</feature>
<evidence type="ECO:0008006" key="4">
    <source>
        <dbReference type="Google" id="ProtNLM"/>
    </source>
</evidence>
<evidence type="ECO:0000313" key="3">
    <source>
        <dbReference type="Proteomes" id="UP001151760"/>
    </source>
</evidence>
<dbReference type="Proteomes" id="UP001151760">
    <property type="component" value="Unassembled WGS sequence"/>
</dbReference>
<organism evidence="2 3">
    <name type="scientific">Tanacetum coccineum</name>
    <dbReference type="NCBI Taxonomy" id="301880"/>
    <lineage>
        <taxon>Eukaryota</taxon>
        <taxon>Viridiplantae</taxon>
        <taxon>Streptophyta</taxon>
        <taxon>Embryophyta</taxon>
        <taxon>Tracheophyta</taxon>
        <taxon>Spermatophyta</taxon>
        <taxon>Magnoliopsida</taxon>
        <taxon>eudicotyledons</taxon>
        <taxon>Gunneridae</taxon>
        <taxon>Pentapetalae</taxon>
        <taxon>asterids</taxon>
        <taxon>campanulids</taxon>
        <taxon>Asterales</taxon>
        <taxon>Asteraceae</taxon>
        <taxon>Asteroideae</taxon>
        <taxon>Anthemideae</taxon>
        <taxon>Anthemidinae</taxon>
        <taxon>Tanacetum</taxon>
    </lineage>
</organism>
<dbReference type="EMBL" id="BQNB010019541">
    <property type="protein sequence ID" value="GJT86380.1"/>
    <property type="molecule type" value="Genomic_DNA"/>
</dbReference>
<protein>
    <recommendedName>
        <fullName evidence="4">Reverse transcriptase domain-containing protein</fullName>
    </recommendedName>
</protein>
<proteinExistence type="predicted"/>
<reference evidence="2" key="2">
    <citation type="submission" date="2022-01" db="EMBL/GenBank/DDBJ databases">
        <authorList>
            <person name="Yamashiro T."/>
            <person name="Shiraishi A."/>
            <person name="Satake H."/>
            <person name="Nakayama K."/>
        </authorList>
    </citation>
    <scope>NUCLEOTIDE SEQUENCE</scope>
</reference>